<reference evidence="2 3" key="1">
    <citation type="submission" date="2022-04" db="EMBL/GenBank/DDBJ databases">
        <title>Human microbiome associated bacterial genomes.</title>
        <authorList>
            <person name="Sandstrom S."/>
            <person name="Salamzade R."/>
            <person name="Kalan L.R."/>
        </authorList>
    </citation>
    <scope>NUCLEOTIDE SEQUENCE [LARGE SCALE GENOMIC DNA]</scope>
    <source>
        <strain evidence="3">p3-SID1799</strain>
    </source>
</reference>
<dbReference type="Pfam" id="PF06013">
    <property type="entry name" value="WXG100"/>
    <property type="match status" value="1"/>
</dbReference>
<dbReference type="InterPro" id="IPR010310">
    <property type="entry name" value="T7SS_ESAT-6-like"/>
</dbReference>
<name>A0ABT2HWI4_9MICO</name>
<dbReference type="Proteomes" id="UP001525379">
    <property type="component" value="Unassembled WGS sequence"/>
</dbReference>
<organism evidence="2 3">
    <name type="scientific">Pseudoclavibacter albus</name>
    <dbReference type="NCBI Taxonomy" id="272241"/>
    <lineage>
        <taxon>Bacteria</taxon>
        <taxon>Bacillati</taxon>
        <taxon>Actinomycetota</taxon>
        <taxon>Actinomycetes</taxon>
        <taxon>Micrococcales</taxon>
        <taxon>Microbacteriaceae</taxon>
        <taxon>Pseudoclavibacter</taxon>
    </lineage>
</organism>
<evidence type="ECO:0000313" key="2">
    <source>
        <dbReference type="EMBL" id="MCT2042679.1"/>
    </source>
</evidence>
<gene>
    <name evidence="2" type="ORF">M3D15_04935</name>
</gene>
<comment type="similarity">
    <text evidence="1">Belongs to the WXG100 family.</text>
</comment>
<evidence type="ECO:0000256" key="1">
    <source>
        <dbReference type="RuleBase" id="RU362001"/>
    </source>
</evidence>
<dbReference type="NCBIfam" id="TIGR03930">
    <property type="entry name" value="WXG100_ESAT6"/>
    <property type="match status" value="1"/>
</dbReference>
<protein>
    <recommendedName>
        <fullName evidence="1">ESAT-6-like protein</fullName>
    </recommendedName>
</protein>
<proteinExistence type="inferred from homology"/>
<comment type="caution">
    <text evidence="2">The sequence shown here is derived from an EMBL/GenBank/DDBJ whole genome shotgun (WGS) entry which is preliminary data.</text>
</comment>
<dbReference type="RefSeq" id="WP_066082094.1">
    <property type="nucleotide sequence ID" value="NZ_JAFDPW010000001.1"/>
</dbReference>
<keyword evidence="3" id="KW-1185">Reference proteome</keyword>
<sequence>MAVFSVDSDEMDLTVTNTQTSIETVRAEVQTLLTRLEGLQTTWQGGASSAFQTVVEDWRATQLTVEQSLENINAALGTASASYGSVEQDVHAMFAA</sequence>
<evidence type="ECO:0000313" key="3">
    <source>
        <dbReference type="Proteomes" id="UP001525379"/>
    </source>
</evidence>
<accession>A0ABT2HWI4</accession>
<dbReference type="EMBL" id="JALXSQ010000014">
    <property type="protein sequence ID" value="MCT2042679.1"/>
    <property type="molecule type" value="Genomic_DNA"/>
</dbReference>
<dbReference type="InterPro" id="IPR036689">
    <property type="entry name" value="ESAT-6-like_sf"/>
</dbReference>
<dbReference type="SUPFAM" id="SSF140453">
    <property type="entry name" value="EsxAB dimer-like"/>
    <property type="match status" value="1"/>
</dbReference>
<dbReference type="Gene3D" id="1.10.287.1060">
    <property type="entry name" value="ESAT-6-like"/>
    <property type="match status" value="1"/>
</dbReference>